<protein>
    <submittedName>
        <fullName evidence="1">Uncharacterized protein</fullName>
    </submittedName>
</protein>
<organism evidence="1 2">
    <name type="scientific">Sphingopyxis italica</name>
    <dbReference type="NCBI Taxonomy" id="1129133"/>
    <lineage>
        <taxon>Bacteria</taxon>
        <taxon>Pseudomonadati</taxon>
        <taxon>Pseudomonadota</taxon>
        <taxon>Alphaproteobacteria</taxon>
        <taxon>Sphingomonadales</taxon>
        <taxon>Sphingomonadaceae</taxon>
        <taxon>Sphingopyxis</taxon>
    </lineage>
</organism>
<dbReference type="EMBL" id="JAATIT010000003">
    <property type="protein sequence ID" value="NJB90566.1"/>
    <property type="molecule type" value="Genomic_DNA"/>
</dbReference>
<comment type="caution">
    <text evidence="1">The sequence shown here is derived from an EMBL/GenBank/DDBJ whole genome shotgun (WGS) entry which is preliminary data.</text>
</comment>
<evidence type="ECO:0000313" key="1">
    <source>
        <dbReference type="EMBL" id="NJB90566.1"/>
    </source>
</evidence>
<accession>A0A7X5XT70</accession>
<proteinExistence type="predicted"/>
<gene>
    <name evidence="1" type="ORF">GGR90_002760</name>
</gene>
<dbReference type="AlphaFoldDB" id="A0A7X5XT70"/>
<name>A0A7X5XT70_9SPHN</name>
<sequence length="51" mass="6317">MTNEEREIAWREQFLDDMQKVGIKPYYRQRYEPALHIPVPKHDPYAELEER</sequence>
<dbReference type="Proteomes" id="UP000535078">
    <property type="component" value="Unassembled WGS sequence"/>
</dbReference>
<reference evidence="1 2" key="1">
    <citation type="submission" date="2020-03" db="EMBL/GenBank/DDBJ databases">
        <title>Genomic Encyclopedia of Type Strains, Phase IV (KMG-IV): sequencing the most valuable type-strain genomes for metagenomic binning, comparative biology and taxonomic classification.</title>
        <authorList>
            <person name="Goeker M."/>
        </authorList>
    </citation>
    <scope>NUCLEOTIDE SEQUENCE [LARGE SCALE GENOMIC DNA]</scope>
    <source>
        <strain evidence="1 2">DSM 25229</strain>
    </source>
</reference>
<evidence type="ECO:0000313" key="2">
    <source>
        <dbReference type="Proteomes" id="UP000535078"/>
    </source>
</evidence>
<dbReference type="RefSeq" id="WP_167921994.1">
    <property type="nucleotide sequence ID" value="NZ_JAATIT010000003.1"/>
</dbReference>
<keyword evidence="2" id="KW-1185">Reference proteome</keyword>